<feature type="compositionally biased region" description="Polar residues" evidence="1">
    <location>
        <begin position="730"/>
        <end position="747"/>
    </location>
</feature>
<evidence type="ECO:0000313" key="3">
    <source>
        <dbReference type="EMBL" id="PVD27685.1"/>
    </source>
</evidence>
<dbReference type="AlphaFoldDB" id="A0A2T7P2M8"/>
<keyword evidence="2" id="KW-1133">Transmembrane helix</keyword>
<dbReference type="EMBL" id="PZQS01000007">
    <property type="protein sequence ID" value="PVD27685.1"/>
    <property type="molecule type" value="Genomic_DNA"/>
</dbReference>
<accession>A0A2T7P2M8</accession>
<feature type="compositionally biased region" description="Low complexity" evidence="1">
    <location>
        <begin position="432"/>
        <end position="442"/>
    </location>
</feature>
<feature type="region of interest" description="Disordered" evidence="1">
    <location>
        <begin position="330"/>
        <end position="392"/>
    </location>
</feature>
<evidence type="ECO:0000313" key="4">
    <source>
        <dbReference type="Proteomes" id="UP000245119"/>
    </source>
</evidence>
<feature type="region of interest" description="Disordered" evidence="1">
    <location>
        <begin position="419"/>
        <end position="462"/>
    </location>
</feature>
<keyword evidence="4" id="KW-1185">Reference proteome</keyword>
<feature type="compositionally biased region" description="Polar residues" evidence="1">
    <location>
        <begin position="350"/>
        <end position="359"/>
    </location>
</feature>
<keyword evidence="2" id="KW-0812">Transmembrane</keyword>
<feature type="transmembrane region" description="Helical" evidence="2">
    <location>
        <begin position="771"/>
        <end position="796"/>
    </location>
</feature>
<proteinExistence type="predicted"/>
<protein>
    <submittedName>
        <fullName evidence="3">Uncharacterized protein</fullName>
    </submittedName>
</protein>
<feature type="region of interest" description="Disordered" evidence="1">
    <location>
        <begin position="730"/>
        <end position="754"/>
    </location>
</feature>
<dbReference type="Proteomes" id="UP000245119">
    <property type="component" value="Linkage Group LG7"/>
</dbReference>
<evidence type="ECO:0000256" key="2">
    <source>
        <dbReference type="SAM" id="Phobius"/>
    </source>
</evidence>
<sequence length="960" mass="105032">MNSDPCYQATMSPDGVSELRVYNYNNADVECHGSRDSNDLCKFTLSSRSYQEASLLLSSRSMCNLPVSTAVPDVDSTLIQGMLKSTTKVVIDEDVPSSSHTTMSVNQASMTATRIISDLTSVQSIRNNSTRKDTADVASSSILLTNLQSTNGQIISNSTTQKDFQDFVSTTLSPQSSSINYQQNKSTSHNSTKVTDIIATASVINVDQTSVQILKDKSTETGCANEVTVIRSNETQVYSCQARNKDNNIKWISNSGGIQNVLATCLNGSRTCLTTNSSVSVSRTESGRSELMITGRVDGINIECHESSDSEEVTYSLWLTIYYGSNNYNRSRNRNSDNQLTPSAGPEQWIENSSSTQLISGSTMSSLPLSSEYSLTTEGESRITSTTDSHQNKPHIIASFSPVLIVSSMPFVESSIDHPKGSVSFQDNTKGSYSGESSASVSLTPELPSSTEGSKRRSYTVYPENLTSKSSLRTELGSTLPSKTEREGYFTSLETVTSSPNVQEVLLPSAQTNKVYLHTSNTFILKETEVASRAKTEVIASVKPTMTTSPLHETERTHFRSLTGLSTLNTRSIPTIDTVFASSELKTDGFMFTRSLKTDDVSIHSHQSVTTGNPHIYSNTVLSSTYDRNISVSPDTRTSRSSSLDFTQTTAQNQAGFSHQKTTTILSTQVELYSTFGQDVSEVTKLPTRFSTHELYRTTIDVQTSSEAAMYNTLNSLPEVRTTIPQIDVQTHRGTSVDTKPAKNNTVDKPPHNILGTTSTTDPIPTSHDQLAHLSLIIGVIAAALGVVVLGSLYILSCKHHRDSVTFSDDESAKEFIYCNIAYETGVNDENKKVRDAPSGIDKNEAPLTLKAFRRLSLSKTCVLREEIESPYNMVSTDANSLGKVSTASVSMETDSVSINSSEADYMDIDCPDDVTQQKENQKDFYFPYSGRKSSKFNTITHKKIIDLETVIRQNVVTGR</sequence>
<comment type="caution">
    <text evidence="3">The sequence shown here is derived from an EMBL/GenBank/DDBJ whole genome shotgun (WGS) entry which is preliminary data.</text>
</comment>
<keyword evidence="2" id="KW-0472">Membrane</keyword>
<organism evidence="3 4">
    <name type="scientific">Pomacea canaliculata</name>
    <name type="common">Golden apple snail</name>
    <dbReference type="NCBI Taxonomy" id="400727"/>
    <lineage>
        <taxon>Eukaryota</taxon>
        <taxon>Metazoa</taxon>
        <taxon>Spiralia</taxon>
        <taxon>Lophotrochozoa</taxon>
        <taxon>Mollusca</taxon>
        <taxon>Gastropoda</taxon>
        <taxon>Caenogastropoda</taxon>
        <taxon>Architaenioglossa</taxon>
        <taxon>Ampullarioidea</taxon>
        <taxon>Ampullariidae</taxon>
        <taxon>Pomacea</taxon>
    </lineage>
</organism>
<evidence type="ECO:0000256" key="1">
    <source>
        <dbReference type="SAM" id="MobiDB-lite"/>
    </source>
</evidence>
<name>A0A2T7P2M8_POMCA</name>
<feature type="compositionally biased region" description="Low complexity" evidence="1">
    <location>
        <begin position="360"/>
        <end position="377"/>
    </location>
</feature>
<gene>
    <name evidence="3" type="ORF">C0Q70_12853</name>
</gene>
<reference evidence="3 4" key="1">
    <citation type="submission" date="2018-04" db="EMBL/GenBank/DDBJ databases">
        <title>The genome of golden apple snail Pomacea canaliculata provides insight into stress tolerance and invasive adaptation.</title>
        <authorList>
            <person name="Liu C."/>
            <person name="Liu B."/>
            <person name="Ren Y."/>
            <person name="Zhang Y."/>
            <person name="Wang H."/>
            <person name="Li S."/>
            <person name="Jiang F."/>
            <person name="Yin L."/>
            <person name="Zhang G."/>
            <person name="Qian W."/>
            <person name="Fan W."/>
        </authorList>
    </citation>
    <scope>NUCLEOTIDE SEQUENCE [LARGE SCALE GENOMIC DNA]</scope>
    <source>
        <strain evidence="3">SZHN2017</strain>
        <tissue evidence="3">Muscle</tissue>
    </source>
</reference>